<keyword evidence="1" id="KW-0614">Plasmid</keyword>
<dbReference type="GO" id="GO:0009898">
    <property type="term" value="C:cytoplasmic side of plasma membrane"/>
    <property type="evidence" value="ECO:0007669"/>
    <property type="project" value="TreeGrafter"/>
</dbReference>
<dbReference type="AlphaFoldDB" id="A0A5Q2MHY0"/>
<reference evidence="1 2" key="1">
    <citation type="submission" date="2019-11" db="EMBL/GenBank/DDBJ databases">
        <authorList>
            <person name="Li J."/>
        </authorList>
    </citation>
    <scope>NUCLEOTIDE SEQUENCE [LARGE SCALE GENOMIC DNA]</scope>
    <source>
        <strain evidence="1 2">MF47</strain>
        <plasmid evidence="1 2">p001</plasmid>
    </source>
</reference>
<geneLocation type="plasmid" evidence="1 2">
    <name>p001</name>
</geneLocation>
<dbReference type="InterPro" id="IPR050625">
    <property type="entry name" value="ParA/MinD_ATPase"/>
</dbReference>
<dbReference type="KEGG" id="aef:GEV26_00165"/>
<organism evidence="1 2">
    <name type="scientific">Aeromicrobium yanjiei</name>
    <dbReference type="NCBI Taxonomy" id="2662028"/>
    <lineage>
        <taxon>Bacteria</taxon>
        <taxon>Bacillati</taxon>
        <taxon>Actinomycetota</taxon>
        <taxon>Actinomycetes</taxon>
        <taxon>Propionibacteriales</taxon>
        <taxon>Nocardioidaceae</taxon>
        <taxon>Aeromicrobium</taxon>
    </lineage>
</organism>
<dbReference type="PANTHER" id="PTHR43384:SF14">
    <property type="entry name" value="ESX-1 SECRETION-ASSOCIATED PROTEIN ESPI"/>
    <property type="match status" value="1"/>
</dbReference>
<dbReference type="GO" id="GO:0051782">
    <property type="term" value="P:negative regulation of cell division"/>
    <property type="evidence" value="ECO:0007669"/>
    <property type="project" value="TreeGrafter"/>
</dbReference>
<dbReference type="SUPFAM" id="SSF52540">
    <property type="entry name" value="P-loop containing nucleoside triphosphate hydrolases"/>
    <property type="match status" value="1"/>
</dbReference>
<name>A0A5Q2MHY0_9ACTN</name>
<dbReference type="PANTHER" id="PTHR43384">
    <property type="entry name" value="SEPTUM SITE-DETERMINING PROTEIN MIND HOMOLOG, CHLOROPLASTIC-RELATED"/>
    <property type="match status" value="1"/>
</dbReference>
<dbReference type="EMBL" id="CP045736">
    <property type="protein sequence ID" value="QGG39915.1"/>
    <property type="molecule type" value="Genomic_DNA"/>
</dbReference>
<dbReference type="GO" id="GO:0005524">
    <property type="term" value="F:ATP binding"/>
    <property type="evidence" value="ECO:0007669"/>
    <property type="project" value="TreeGrafter"/>
</dbReference>
<dbReference type="RefSeq" id="WP_153651189.1">
    <property type="nucleotide sequence ID" value="NZ_CP045736.1"/>
</dbReference>
<evidence type="ECO:0000313" key="1">
    <source>
        <dbReference type="EMBL" id="QGG39915.1"/>
    </source>
</evidence>
<protein>
    <recommendedName>
        <fullName evidence="3">Chromosome partitioning protein ParA</fullName>
    </recommendedName>
</protein>
<dbReference type="GO" id="GO:0016887">
    <property type="term" value="F:ATP hydrolysis activity"/>
    <property type="evidence" value="ECO:0007669"/>
    <property type="project" value="TreeGrafter"/>
</dbReference>
<evidence type="ECO:0000313" key="2">
    <source>
        <dbReference type="Proteomes" id="UP000392064"/>
    </source>
</evidence>
<keyword evidence="2" id="KW-1185">Reference proteome</keyword>
<sequence>MTVETIPNFPNITAHFHAEDTVEVQLLGVSQMFYTDEAGDARSKALTYLWGVARGADLNRSIRVTTRTADNHVAVLIVTPDGTYYDEADPISSWPILEPDADDPAPAVAPSNTDDSAPITEAILINQAASATPTTDAAPRPARVPVVAAPAAVAAPAGAQQLAGPDVPRHHERKSFIAEGPVLEPAKQGWRGTFNKMGMRLDPGASELLWRDDVKQVSRHWPGPRTIAIANGKGSANKTPTTVMLAAVFARYGGAGVLAWDNNETRGSLAWRTQQSGHHNTVLELLPQAEKLLGTGAQSAEMSYFAHHQPEDKFDVLHSDQSVDGSHEVSGEEVDAIHRVAAKYYRLIMMDSGNNERAVNWRSMIEHSQQLVVPCTNVEDTAEAGARMLEALSNRDEHSRKLAQNAVAVISKRTPGKDPNMERIVKDFRPLVREVVTIPYDKALVSGVIHFDALNNDTKRAWLRATAAVAKGL</sequence>
<gene>
    <name evidence="1" type="ORF">GEV26_00165</name>
</gene>
<dbReference type="GO" id="GO:0005829">
    <property type="term" value="C:cytosol"/>
    <property type="evidence" value="ECO:0007669"/>
    <property type="project" value="TreeGrafter"/>
</dbReference>
<proteinExistence type="predicted"/>
<dbReference type="InterPro" id="IPR027417">
    <property type="entry name" value="P-loop_NTPase"/>
</dbReference>
<dbReference type="Proteomes" id="UP000392064">
    <property type="component" value="Plasmid p001"/>
</dbReference>
<evidence type="ECO:0008006" key="3">
    <source>
        <dbReference type="Google" id="ProtNLM"/>
    </source>
</evidence>
<accession>A0A5Q2MHY0</accession>
<dbReference type="Gene3D" id="3.40.50.300">
    <property type="entry name" value="P-loop containing nucleotide triphosphate hydrolases"/>
    <property type="match status" value="1"/>
</dbReference>